<organism evidence="2 3">
    <name type="scientific">Candidatus Berkelbacteria bacterium Licking1014_2</name>
    <dbReference type="NCBI Taxonomy" id="2017146"/>
    <lineage>
        <taxon>Bacteria</taxon>
        <taxon>Candidatus Berkelbacteria</taxon>
    </lineage>
</organism>
<sequence>MDFQDNLSLEIIARDKYVEFYVAAPKNLKDFVESQIYAQYPNVEIQIVPDYINADVLQLADGTSLVLASADLKLNQVDAYPIKTFPNFEVDPLAGITAALSKTEPSEEIWLQMLIRPVPDSWHIKCNAIISSLKSGGPKKGIDLSWKKIVKETLGLIGELVRSFMRAGGTVAEGAAAAAPADLPASVQAALAGIEGKLTKIGFSTQIRLSCLARSGEEARRRIQSVFASFKQYNTTHLNGFSLGEIKFGQEQMEKLTNRSLPVGGHIFNIEELASIYHFPNQSVETPSIVWAGSKKGEPPSNLPVEGTTIREELTVFGRTSFRHLNHIFGIKTNDRRYHFYAIGKTGTGKSTMLENMIFDDINEGRGVAVVDPHGELMSPPVLSAFSKKSSVRVGVRG</sequence>
<dbReference type="InterPro" id="IPR027417">
    <property type="entry name" value="P-loop_NTPase"/>
</dbReference>
<proteinExistence type="predicted"/>
<accession>A0A554LRK8</accession>
<name>A0A554LRK8_9BACT</name>
<comment type="caution">
    <text evidence="2">The sequence shown here is derived from an EMBL/GenBank/DDBJ whole genome shotgun (WGS) entry which is preliminary data.</text>
</comment>
<dbReference type="Pfam" id="PF26449">
    <property type="entry name" value="DUF8128"/>
    <property type="match status" value="1"/>
</dbReference>
<feature type="domain" description="DUF8128" evidence="1">
    <location>
        <begin position="8"/>
        <end position="291"/>
    </location>
</feature>
<dbReference type="AlphaFoldDB" id="A0A554LRK8"/>
<evidence type="ECO:0000259" key="1">
    <source>
        <dbReference type="Pfam" id="PF26449"/>
    </source>
</evidence>
<dbReference type="Proteomes" id="UP000318711">
    <property type="component" value="Unassembled WGS sequence"/>
</dbReference>
<dbReference type="Gene3D" id="3.40.50.300">
    <property type="entry name" value="P-loop containing nucleotide triphosphate hydrolases"/>
    <property type="match status" value="1"/>
</dbReference>
<gene>
    <name evidence="2" type="ORF">CEN88_465</name>
</gene>
<dbReference type="SUPFAM" id="SSF52540">
    <property type="entry name" value="P-loop containing nucleoside triphosphate hydrolases"/>
    <property type="match status" value="1"/>
</dbReference>
<evidence type="ECO:0000313" key="2">
    <source>
        <dbReference type="EMBL" id="TSC95513.1"/>
    </source>
</evidence>
<dbReference type="InterPro" id="IPR058441">
    <property type="entry name" value="DUF8128"/>
</dbReference>
<evidence type="ECO:0000313" key="3">
    <source>
        <dbReference type="Proteomes" id="UP000318711"/>
    </source>
</evidence>
<dbReference type="EMBL" id="VMGL01000064">
    <property type="protein sequence ID" value="TSC95513.1"/>
    <property type="molecule type" value="Genomic_DNA"/>
</dbReference>
<protein>
    <recommendedName>
        <fullName evidence="1">DUF8128 domain-containing protein</fullName>
    </recommendedName>
</protein>
<reference evidence="2 3" key="1">
    <citation type="submission" date="2017-07" db="EMBL/GenBank/DDBJ databases">
        <title>Mechanisms for carbon and nitrogen cycling indicate functional differentiation within the Candidate Phyla Radiation.</title>
        <authorList>
            <person name="Danczak R.E."/>
            <person name="Johnston M.D."/>
            <person name="Kenah C."/>
            <person name="Slattery M."/>
            <person name="Wrighton K.C."/>
            <person name="Wilkins M.J."/>
        </authorList>
    </citation>
    <scope>NUCLEOTIDE SEQUENCE [LARGE SCALE GENOMIC DNA]</scope>
    <source>
        <strain evidence="2">Licking1014_2</strain>
    </source>
</reference>